<evidence type="ECO:0000313" key="2">
    <source>
        <dbReference type="EMBL" id="KAI5609675.1"/>
    </source>
</evidence>
<dbReference type="EMBL" id="MU575766">
    <property type="protein sequence ID" value="KAI5609675.1"/>
    <property type="molecule type" value="Genomic_DNA"/>
</dbReference>
<dbReference type="AlphaFoldDB" id="A0AAD5A5F5"/>
<proteinExistence type="predicted"/>
<protein>
    <submittedName>
        <fullName evidence="2">Gastrula zinc finger protein XlCGF28.1-like</fullName>
    </submittedName>
</protein>
<gene>
    <name evidence="2" type="ORF">C0J50_5886</name>
</gene>
<feature type="non-terminal residue" evidence="2">
    <location>
        <position position="76"/>
    </location>
</feature>
<evidence type="ECO:0000313" key="3">
    <source>
        <dbReference type="Proteomes" id="UP001205998"/>
    </source>
</evidence>
<reference evidence="2" key="1">
    <citation type="submission" date="2018-07" db="EMBL/GenBank/DDBJ databases">
        <title>Comparative genomics of catfishes provides insights into carnivory and benthic adaptation.</title>
        <authorList>
            <person name="Zhang Y."/>
            <person name="Wang D."/>
            <person name="Peng Z."/>
            <person name="Zheng S."/>
            <person name="Shao F."/>
            <person name="Tao W."/>
        </authorList>
    </citation>
    <scope>NUCLEOTIDE SEQUENCE</scope>
    <source>
        <strain evidence="2">Chongqing</strain>
    </source>
</reference>
<comment type="caution">
    <text evidence="2">The sequence shown here is derived from an EMBL/GenBank/DDBJ whole genome shotgun (WGS) entry which is preliminary data.</text>
</comment>
<name>A0AAD5A5F5_SILAS</name>
<dbReference type="Proteomes" id="UP001205998">
    <property type="component" value="Unassembled WGS sequence"/>
</dbReference>
<evidence type="ECO:0000256" key="1">
    <source>
        <dbReference type="SAM" id="MobiDB-lite"/>
    </source>
</evidence>
<accession>A0AAD5A5F5</accession>
<organism evidence="2 3">
    <name type="scientific">Silurus asotus</name>
    <name type="common">Amur catfish</name>
    <name type="synonym">Parasilurus asotus</name>
    <dbReference type="NCBI Taxonomy" id="30991"/>
    <lineage>
        <taxon>Eukaryota</taxon>
        <taxon>Metazoa</taxon>
        <taxon>Chordata</taxon>
        <taxon>Craniata</taxon>
        <taxon>Vertebrata</taxon>
        <taxon>Euteleostomi</taxon>
        <taxon>Actinopterygii</taxon>
        <taxon>Neopterygii</taxon>
        <taxon>Teleostei</taxon>
        <taxon>Ostariophysi</taxon>
        <taxon>Siluriformes</taxon>
        <taxon>Siluridae</taxon>
        <taxon>Silurus</taxon>
    </lineage>
</organism>
<feature type="non-terminal residue" evidence="2">
    <location>
        <position position="1"/>
    </location>
</feature>
<feature type="region of interest" description="Disordered" evidence="1">
    <location>
        <begin position="49"/>
        <end position="76"/>
    </location>
</feature>
<sequence>LLMQFYTAVSESVLCSSITIWFGAATKQDRNRLQKTVKTAEKIIGAPLPTLQDQYHTRTRNRAGKITTDPSHPEHN</sequence>
<keyword evidence="3" id="KW-1185">Reference proteome</keyword>